<dbReference type="EMBL" id="ABGD02000009">
    <property type="protein sequence ID" value="EDS11978.1"/>
    <property type="molecule type" value="Genomic_DNA"/>
</dbReference>
<reference evidence="1" key="2">
    <citation type="submission" date="2013-09" db="EMBL/GenBank/DDBJ databases">
        <title>Draft genome sequence of Anaerotruncus colihominis(DSM 17241).</title>
        <authorList>
            <person name="Sudarsanam P."/>
            <person name="Ley R."/>
            <person name="Guruge J."/>
            <person name="Turnbaugh P.J."/>
            <person name="Mahowald M."/>
            <person name="Liep D."/>
            <person name="Gordon J."/>
        </authorList>
    </citation>
    <scope>NUCLEOTIDE SEQUENCE</scope>
    <source>
        <strain evidence="1">DSM 17241</strain>
    </source>
</reference>
<dbReference type="HOGENOM" id="CLU_2840066_0_0_9"/>
<sequence>MELVIFEPDMQEAVFAFLQSCIPKTGRSFEPRGRHAPLTRISDSYGGLARDSGVCGTCRGMSWVR</sequence>
<evidence type="ECO:0000313" key="1">
    <source>
        <dbReference type="EMBL" id="EDS11978.1"/>
    </source>
</evidence>
<name>B0P9A9_9FIRM</name>
<accession>B0P9A9</accession>
<dbReference type="AlphaFoldDB" id="B0P9A9"/>
<keyword evidence="2" id="KW-1185">Reference proteome</keyword>
<organism evidence="1 2">
    <name type="scientific">Anaerotruncus colihominis DSM 17241</name>
    <dbReference type="NCBI Taxonomy" id="445972"/>
    <lineage>
        <taxon>Bacteria</taxon>
        <taxon>Bacillati</taxon>
        <taxon>Bacillota</taxon>
        <taxon>Clostridia</taxon>
        <taxon>Eubacteriales</taxon>
        <taxon>Oscillospiraceae</taxon>
        <taxon>Anaerotruncus</taxon>
    </lineage>
</organism>
<proteinExistence type="predicted"/>
<comment type="caution">
    <text evidence="1">The sequence shown here is derived from an EMBL/GenBank/DDBJ whole genome shotgun (WGS) entry which is preliminary data.</text>
</comment>
<protein>
    <submittedName>
        <fullName evidence="1">Uncharacterized protein</fullName>
    </submittedName>
</protein>
<dbReference type="Proteomes" id="UP000003803">
    <property type="component" value="Unassembled WGS sequence"/>
</dbReference>
<reference evidence="1" key="1">
    <citation type="submission" date="2007-11" db="EMBL/GenBank/DDBJ databases">
        <authorList>
            <person name="Fulton L."/>
            <person name="Clifton S."/>
            <person name="Fulton B."/>
            <person name="Xu J."/>
            <person name="Minx P."/>
            <person name="Pepin K.H."/>
            <person name="Johnson M."/>
            <person name="Thiruvilangam P."/>
            <person name="Bhonagiri V."/>
            <person name="Nash W.E."/>
            <person name="Mardis E.R."/>
            <person name="Wilson R.K."/>
        </authorList>
    </citation>
    <scope>NUCLEOTIDE SEQUENCE [LARGE SCALE GENOMIC DNA]</scope>
    <source>
        <strain evidence="1">DSM 17241</strain>
    </source>
</reference>
<gene>
    <name evidence="1" type="ORF">ANACOL_01356</name>
</gene>
<evidence type="ECO:0000313" key="2">
    <source>
        <dbReference type="Proteomes" id="UP000003803"/>
    </source>
</evidence>